<dbReference type="AlphaFoldDB" id="K0JMX0"/>
<dbReference type="Proteomes" id="UP000003759">
    <property type="component" value="Chromosome"/>
</dbReference>
<dbReference type="KEGG" id="bpw:WESB_2498"/>
<proteinExistence type="predicted"/>
<evidence type="ECO:0000313" key="2">
    <source>
        <dbReference type="Proteomes" id="UP000003759"/>
    </source>
</evidence>
<dbReference type="PATRIC" id="fig|1161918.5.peg.2061"/>
<dbReference type="RefSeq" id="WP_014934011.1">
    <property type="nucleotide sequence ID" value="NC_018604.1"/>
</dbReference>
<evidence type="ECO:0000313" key="1">
    <source>
        <dbReference type="EMBL" id="CCG57960.1"/>
    </source>
</evidence>
<gene>
    <name evidence="1" type="ORF">WESB_2498</name>
</gene>
<dbReference type="HOGENOM" id="CLU_2615069_0_0_12"/>
<name>K0JMX0_BRAPL</name>
<organism evidence="1 2">
    <name type="scientific">Brachyspira pilosicoli WesB</name>
    <dbReference type="NCBI Taxonomy" id="1161918"/>
    <lineage>
        <taxon>Bacteria</taxon>
        <taxon>Pseudomonadati</taxon>
        <taxon>Spirochaetota</taxon>
        <taxon>Spirochaetia</taxon>
        <taxon>Brachyspirales</taxon>
        <taxon>Brachyspiraceae</taxon>
        <taxon>Brachyspira</taxon>
    </lineage>
</organism>
<protein>
    <submittedName>
        <fullName evidence="1">Unclassified</fullName>
    </submittedName>
</protein>
<accession>K0JMX0</accession>
<dbReference type="EMBL" id="HE793032">
    <property type="protein sequence ID" value="CCG57960.1"/>
    <property type="molecule type" value="Genomic_DNA"/>
</dbReference>
<sequence>MENKQFEPSYWVIIRNNKKYLGCQNDCKHLENIDNKIVCSYFGKEIKGIEDNYKPCKECFNEFCSAHFDVQDLVLSNKNHFEE</sequence>
<reference evidence="1 2" key="1">
    <citation type="journal article" date="2012" name="BMC Genomics">
        <title>Comparative genomics of Brachyspira pilosicoli strains: genome rearrangements, reductions and correlation of genetic compliment with phenotypic diversity.</title>
        <authorList>
            <person name="Mappley L.J."/>
            <person name="Black M.L."/>
            <person name="Abuoun M."/>
            <person name="Darby A.C."/>
            <person name="Woodward M.J."/>
            <person name="Parkhill J."/>
            <person name="Turner A.K."/>
            <person name="Bellgard M.I."/>
            <person name="La T."/>
            <person name="Phillips N.D."/>
            <person name="La Ragione R.M."/>
            <person name="Hampson D.J."/>
        </authorList>
    </citation>
    <scope>NUCLEOTIDE SEQUENCE [LARGE SCALE GENOMIC DNA]</scope>
    <source>
        <strain evidence="1">WesB</strain>
    </source>
</reference>